<evidence type="ECO:0000313" key="3">
    <source>
        <dbReference type="Proteomes" id="UP001189429"/>
    </source>
</evidence>
<feature type="non-terminal residue" evidence="2">
    <location>
        <position position="1"/>
    </location>
</feature>
<comment type="caution">
    <text evidence="2">The sequence shown here is derived from an EMBL/GenBank/DDBJ whole genome shotgun (WGS) entry which is preliminary data.</text>
</comment>
<gene>
    <name evidence="2" type="ORF">PCOR1329_LOCUS47070</name>
</gene>
<keyword evidence="3" id="KW-1185">Reference proteome</keyword>
<evidence type="ECO:0000313" key="2">
    <source>
        <dbReference type="EMBL" id="CAK0856792.1"/>
    </source>
</evidence>
<evidence type="ECO:0008006" key="4">
    <source>
        <dbReference type="Google" id="ProtNLM"/>
    </source>
</evidence>
<accession>A0ABN9UBN0</accession>
<protein>
    <recommendedName>
        <fullName evidence="4">PPPDE domain-containing protein</fullName>
    </recommendedName>
</protein>
<name>A0ABN9UBN0_9DINO</name>
<organism evidence="2 3">
    <name type="scientific">Prorocentrum cordatum</name>
    <dbReference type="NCBI Taxonomy" id="2364126"/>
    <lineage>
        <taxon>Eukaryota</taxon>
        <taxon>Sar</taxon>
        <taxon>Alveolata</taxon>
        <taxon>Dinophyceae</taxon>
        <taxon>Prorocentrales</taxon>
        <taxon>Prorocentraceae</taxon>
        <taxon>Prorocentrum</taxon>
    </lineage>
</organism>
<feature type="region of interest" description="Disordered" evidence="1">
    <location>
        <begin position="1"/>
        <end position="37"/>
    </location>
</feature>
<evidence type="ECO:0000256" key="1">
    <source>
        <dbReference type="SAM" id="MobiDB-lite"/>
    </source>
</evidence>
<sequence length="256" mass="27233">PSGSTARRPSRPGGLPLDDVPLGSSEEAGARGHPCGDAAEGAPGAAGLCQPRARGSSGCSRLDNAARCVSEVLHPRAAPLVRRGAGRLLRGRGLCGGDNPQLAAALQDLAGAGCRVVSVSRFRQSIDGFFSSAAAEPWRQGLAATRIPDVGGVWHHEGIILEFAAPMDVPVGFMRLDYGRSGLCFELHRHLPHVQGQLPDSSPAALRRRGVPRERGDLQRLRQLLAAVRGWRYNIVTFNCISFADLVWELYVPPGT</sequence>
<proteinExistence type="predicted"/>
<dbReference type="Proteomes" id="UP001189429">
    <property type="component" value="Unassembled WGS sequence"/>
</dbReference>
<reference evidence="2" key="1">
    <citation type="submission" date="2023-10" db="EMBL/GenBank/DDBJ databases">
        <authorList>
            <person name="Chen Y."/>
            <person name="Shah S."/>
            <person name="Dougan E. K."/>
            <person name="Thang M."/>
            <person name="Chan C."/>
        </authorList>
    </citation>
    <scope>NUCLEOTIDE SEQUENCE [LARGE SCALE GENOMIC DNA]</scope>
</reference>
<dbReference type="EMBL" id="CAUYUJ010015667">
    <property type="protein sequence ID" value="CAK0856792.1"/>
    <property type="molecule type" value="Genomic_DNA"/>
</dbReference>